<evidence type="ECO:0000313" key="11">
    <source>
        <dbReference type="EMBL" id="SHG38166.1"/>
    </source>
</evidence>
<dbReference type="InterPro" id="IPR001412">
    <property type="entry name" value="aa-tRNA-synth_I_CS"/>
</dbReference>
<dbReference type="STRING" id="1346286.SAMN05444362_1233"/>
<keyword evidence="7 10" id="KW-0030">Aminoacyl-tRNA synthetase</keyword>
<dbReference type="AlphaFoldDB" id="A0A1M5JC43"/>
<protein>
    <recommendedName>
        <fullName evidence="2 9">Tryptophan--tRNA ligase</fullName>
        <ecNumber evidence="2 9">6.1.1.2</ecNumber>
    </recommendedName>
</protein>
<dbReference type="PANTHER" id="PTHR43766:SF1">
    <property type="entry name" value="TRYPTOPHAN--TRNA LIGASE, MITOCHONDRIAL"/>
    <property type="match status" value="1"/>
</dbReference>
<comment type="catalytic activity">
    <reaction evidence="8">
        <text>tRNA(Trp) + L-tryptophan + ATP = L-tryptophyl-tRNA(Trp) + AMP + diphosphate + H(+)</text>
        <dbReference type="Rhea" id="RHEA:24080"/>
        <dbReference type="Rhea" id="RHEA-COMP:9671"/>
        <dbReference type="Rhea" id="RHEA-COMP:9705"/>
        <dbReference type="ChEBI" id="CHEBI:15378"/>
        <dbReference type="ChEBI" id="CHEBI:30616"/>
        <dbReference type="ChEBI" id="CHEBI:33019"/>
        <dbReference type="ChEBI" id="CHEBI:57912"/>
        <dbReference type="ChEBI" id="CHEBI:78442"/>
        <dbReference type="ChEBI" id="CHEBI:78535"/>
        <dbReference type="ChEBI" id="CHEBI:456215"/>
        <dbReference type="EC" id="6.1.1.2"/>
    </reaction>
</comment>
<dbReference type="Gene3D" id="3.40.50.620">
    <property type="entry name" value="HUPs"/>
    <property type="match status" value="1"/>
</dbReference>
<evidence type="ECO:0000256" key="9">
    <source>
        <dbReference type="NCBIfam" id="TIGR00233"/>
    </source>
</evidence>
<dbReference type="FunFam" id="1.10.240.10:FF:000005">
    <property type="entry name" value="Tryptophan--tRNA ligase"/>
    <property type="match status" value="1"/>
</dbReference>
<reference evidence="12" key="1">
    <citation type="submission" date="2016-11" db="EMBL/GenBank/DDBJ databases">
        <authorList>
            <person name="Varghese N."/>
            <person name="Submissions S."/>
        </authorList>
    </citation>
    <scope>NUCLEOTIDE SEQUENCE [LARGE SCALE GENOMIC DNA]</scope>
    <source>
        <strain evidence="12">DSM 27370</strain>
    </source>
</reference>
<evidence type="ECO:0000256" key="10">
    <source>
        <dbReference type="RuleBase" id="RU363036"/>
    </source>
</evidence>
<evidence type="ECO:0000256" key="8">
    <source>
        <dbReference type="ARBA" id="ARBA00049929"/>
    </source>
</evidence>
<dbReference type="CDD" id="cd00806">
    <property type="entry name" value="TrpRS_core"/>
    <property type="match status" value="1"/>
</dbReference>
<dbReference type="Proteomes" id="UP000184480">
    <property type="component" value="Unassembled WGS sequence"/>
</dbReference>
<keyword evidence="12" id="KW-1185">Reference proteome</keyword>
<dbReference type="PANTHER" id="PTHR43766">
    <property type="entry name" value="TRYPTOPHAN--TRNA LIGASE, MITOCHONDRIAL"/>
    <property type="match status" value="1"/>
</dbReference>
<organism evidence="11 12">
    <name type="scientific">Dysgonomonas macrotermitis</name>
    <dbReference type="NCBI Taxonomy" id="1346286"/>
    <lineage>
        <taxon>Bacteria</taxon>
        <taxon>Pseudomonadati</taxon>
        <taxon>Bacteroidota</taxon>
        <taxon>Bacteroidia</taxon>
        <taxon>Bacteroidales</taxon>
        <taxon>Dysgonomonadaceae</taxon>
        <taxon>Dysgonomonas</taxon>
    </lineage>
</organism>
<dbReference type="EC" id="6.1.1.2" evidence="2 9"/>
<dbReference type="OrthoDB" id="9801042at2"/>
<proteinExistence type="inferred from homology"/>
<dbReference type="Gene3D" id="1.10.240.10">
    <property type="entry name" value="Tyrosyl-Transfer RNA Synthetase"/>
    <property type="match status" value="1"/>
</dbReference>
<evidence type="ECO:0000313" key="12">
    <source>
        <dbReference type="Proteomes" id="UP000184480"/>
    </source>
</evidence>
<evidence type="ECO:0000256" key="2">
    <source>
        <dbReference type="ARBA" id="ARBA00013161"/>
    </source>
</evidence>
<sequence length="359" mass="41111">MEKKIILTGDRPTGPLHLGHYVGSLKKRVELQNTGLYKQFILIADLQALTDNAENPEKIRENIMEVVLDYLAVGLEPDKTTFLIQSCIPALFELPMYYSNLVTMARLERNPTIKTEIQLRNFQRDIPVGFMTYPISQAADITAFKAHYVPVGNDQLPMIEQTRDIVSSFNRTYKEVLVEPEAILPDNVTAQRLVGTDGNAKMSKSLGNCIYLKDKEDVIKKKVMGMFTDPNHLRVEDPGKVEGNPVFTYLDVFSTEELFKKHCTDYATLDEMKDHYRRGGLGDVKIKRVLNEIMQEVLLPIRTRREDYEQRKPEVFQMIEDGTKAAIEYTNQTLAEVKAAIGINYFEGESYRDLFVNKK</sequence>
<evidence type="ECO:0000256" key="4">
    <source>
        <dbReference type="ARBA" id="ARBA00022741"/>
    </source>
</evidence>
<dbReference type="PRINTS" id="PR01039">
    <property type="entry name" value="TRNASYNTHTRP"/>
</dbReference>
<dbReference type="NCBIfam" id="TIGR00233">
    <property type="entry name" value="trpS"/>
    <property type="match status" value="1"/>
</dbReference>
<dbReference type="InterPro" id="IPR050203">
    <property type="entry name" value="Trp-tRNA_synthetase"/>
</dbReference>
<evidence type="ECO:0000256" key="5">
    <source>
        <dbReference type="ARBA" id="ARBA00022840"/>
    </source>
</evidence>
<keyword evidence="3 10" id="KW-0436">Ligase</keyword>
<dbReference type="PROSITE" id="PS00178">
    <property type="entry name" value="AA_TRNA_LIGASE_I"/>
    <property type="match status" value="1"/>
</dbReference>
<dbReference type="InterPro" id="IPR002305">
    <property type="entry name" value="aa-tRNA-synth_Ic"/>
</dbReference>
<gene>
    <name evidence="11" type="ORF">SAMN05444362_1233</name>
</gene>
<dbReference type="GO" id="GO:0006436">
    <property type="term" value="P:tryptophanyl-tRNA aminoacylation"/>
    <property type="evidence" value="ECO:0007669"/>
    <property type="project" value="UniProtKB-UniRule"/>
</dbReference>
<dbReference type="RefSeq" id="WP_062184579.1">
    <property type="nucleotide sequence ID" value="NZ_BBXL01000028.1"/>
</dbReference>
<dbReference type="EMBL" id="FQUC01000023">
    <property type="protein sequence ID" value="SHG38166.1"/>
    <property type="molecule type" value="Genomic_DNA"/>
</dbReference>
<keyword evidence="5 10" id="KW-0067">ATP-binding</keyword>
<dbReference type="FunFam" id="3.40.50.620:FF:000094">
    <property type="entry name" value="Tryptophan--tRNA ligase"/>
    <property type="match status" value="1"/>
</dbReference>
<evidence type="ECO:0000256" key="6">
    <source>
        <dbReference type="ARBA" id="ARBA00022917"/>
    </source>
</evidence>
<dbReference type="InterPro" id="IPR014729">
    <property type="entry name" value="Rossmann-like_a/b/a_fold"/>
</dbReference>
<keyword evidence="6 10" id="KW-0648">Protein biosynthesis</keyword>
<dbReference type="InterPro" id="IPR002306">
    <property type="entry name" value="Trp-tRNA-ligase"/>
</dbReference>
<dbReference type="GO" id="GO:0004830">
    <property type="term" value="F:tryptophan-tRNA ligase activity"/>
    <property type="evidence" value="ECO:0007669"/>
    <property type="project" value="UniProtKB-UniRule"/>
</dbReference>
<dbReference type="Pfam" id="PF00579">
    <property type="entry name" value="tRNA-synt_1b"/>
    <property type="match status" value="1"/>
</dbReference>
<comment type="similarity">
    <text evidence="1 10">Belongs to the class-I aminoacyl-tRNA synthetase family.</text>
</comment>
<dbReference type="GO" id="GO:0005829">
    <property type="term" value="C:cytosol"/>
    <property type="evidence" value="ECO:0007669"/>
    <property type="project" value="TreeGrafter"/>
</dbReference>
<name>A0A1M5JC43_9BACT</name>
<evidence type="ECO:0000256" key="1">
    <source>
        <dbReference type="ARBA" id="ARBA00005594"/>
    </source>
</evidence>
<dbReference type="SUPFAM" id="SSF52374">
    <property type="entry name" value="Nucleotidylyl transferase"/>
    <property type="match status" value="1"/>
</dbReference>
<evidence type="ECO:0000256" key="3">
    <source>
        <dbReference type="ARBA" id="ARBA00022598"/>
    </source>
</evidence>
<accession>A0A1M5JC43</accession>
<evidence type="ECO:0000256" key="7">
    <source>
        <dbReference type="ARBA" id="ARBA00023146"/>
    </source>
</evidence>
<keyword evidence="4 10" id="KW-0547">Nucleotide-binding</keyword>
<dbReference type="GO" id="GO:0005524">
    <property type="term" value="F:ATP binding"/>
    <property type="evidence" value="ECO:0007669"/>
    <property type="project" value="UniProtKB-KW"/>
</dbReference>